<accession>A0A6A4PFZ2</accession>
<gene>
    <name evidence="2" type="ORF">Lalb_Chr14g0372341</name>
</gene>
<feature type="compositionally biased region" description="Low complexity" evidence="1">
    <location>
        <begin position="822"/>
        <end position="840"/>
    </location>
</feature>
<proteinExistence type="predicted"/>
<feature type="region of interest" description="Disordered" evidence="1">
    <location>
        <begin position="369"/>
        <end position="391"/>
    </location>
</feature>
<organism evidence="2 3">
    <name type="scientific">Lupinus albus</name>
    <name type="common">White lupine</name>
    <name type="synonym">Lupinus termis</name>
    <dbReference type="NCBI Taxonomy" id="3870"/>
    <lineage>
        <taxon>Eukaryota</taxon>
        <taxon>Viridiplantae</taxon>
        <taxon>Streptophyta</taxon>
        <taxon>Embryophyta</taxon>
        <taxon>Tracheophyta</taxon>
        <taxon>Spermatophyta</taxon>
        <taxon>Magnoliopsida</taxon>
        <taxon>eudicotyledons</taxon>
        <taxon>Gunneridae</taxon>
        <taxon>Pentapetalae</taxon>
        <taxon>rosids</taxon>
        <taxon>fabids</taxon>
        <taxon>Fabales</taxon>
        <taxon>Fabaceae</taxon>
        <taxon>Papilionoideae</taxon>
        <taxon>50 kb inversion clade</taxon>
        <taxon>genistoids sensu lato</taxon>
        <taxon>core genistoids</taxon>
        <taxon>Genisteae</taxon>
        <taxon>Lupinus</taxon>
    </lineage>
</organism>
<dbReference type="GO" id="GO:0009910">
    <property type="term" value="P:negative regulation of flower development"/>
    <property type="evidence" value="ECO:0007669"/>
    <property type="project" value="InterPro"/>
</dbReference>
<dbReference type="OrthoDB" id="10320644at2759"/>
<dbReference type="EMBL" id="WOCE01000014">
    <property type="protein sequence ID" value="KAE9600386.1"/>
    <property type="molecule type" value="Genomic_DNA"/>
</dbReference>
<evidence type="ECO:0000313" key="3">
    <source>
        <dbReference type="Proteomes" id="UP000447434"/>
    </source>
</evidence>
<feature type="compositionally biased region" description="Basic residues" evidence="1">
    <location>
        <begin position="919"/>
        <end position="930"/>
    </location>
</feature>
<feature type="region of interest" description="Disordered" evidence="1">
    <location>
        <begin position="812"/>
        <end position="843"/>
    </location>
</feature>
<keyword evidence="3" id="KW-1185">Reference proteome</keyword>
<dbReference type="PANTHER" id="PTHR35504">
    <property type="entry name" value="PROTEIN EMBRYONIC FLOWER 1"/>
    <property type="match status" value="1"/>
</dbReference>
<feature type="region of interest" description="Disordered" evidence="1">
    <location>
        <begin position="904"/>
        <end position="937"/>
    </location>
</feature>
<protein>
    <submittedName>
        <fullName evidence="2">Uncharacterized protein</fullName>
    </submittedName>
</protein>
<evidence type="ECO:0000256" key="1">
    <source>
        <dbReference type="SAM" id="MobiDB-lite"/>
    </source>
</evidence>
<name>A0A6A4PFZ2_LUPAL</name>
<comment type="caution">
    <text evidence="2">The sequence shown here is derived from an EMBL/GenBank/DDBJ whole genome shotgun (WGS) entry which is preliminary data.</text>
</comment>
<evidence type="ECO:0000313" key="2">
    <source>
        <dbReference type="EMBL" id="KAE9600386.1"/>
    </source>
</evidence>
<feature type="compositionally biased region" description="Basic and acidic residues" evidence="1">
    <location>
        <begin position="904"/>
        <end position="918"/>
    </location>
</feature>
<dbReference type="GO" id="GO:0048367">
    <property type="term" value="P:shoot system development"/>
    <property type="evidence" value="ECO:0007669"/>
    <property type="project" value="InterPro"/>
</dbReference>
<dbReference type="Proteomes" id="UP000447434">
    <property type="component" value="Chromosome 14"/>
</dbReference>
<dbReference type="PANTHER" id="PTHR35504:SF1">
    <property type="entry name" value="PROTEIN EMBRYONIC FLOWER 1"/>
    <property type="match status" value="1"/>
</dbReference>
<reference evidence="3" key="1">
    <citation type="journal article" date="2020" name="Nat. Commun.">
        <title>Genome sequence of the cluster root forming white lupin.</title>
        <authorList>
            <person name="Hufnagel B."/>
            <person name="Marques A."/>
            <person name="Soriano A."/>
            <person name="Marques L."/>
            <person name="Divol F."/>
            <person name="Doumas P."/>
            <person name="Sallet E."/>
            <person name="Mancinotti D."/>
            <person name="Carrere S."/>
            <person name="Marande W."/>
            <person name="Arribat S."/>
            <person name="Keller J."/>
            <person name="Huneau C."/>
            <person name="Blein T."/>
            <person name="Aime D."/>
            <person name="Laguerre M."/>
            <person name="Taylor J."/>
            <person name="Schubert V."/>
            <person name="Nelson M."/>
            <person name="Geu-Flores F."/>
            <person name="Crespi M."/>
            <person name="Gallardo-Guerrero K."/>
            <person name="Delaux P.-M."/>
            <person name="Salse J."/>
            <person name="Berges H."/>
            <person name="Guyot R."/>
            <person name="Gouzy J."/>
            <person name="Peret B."/>
        </authorList>
    </citation>
    <scope>NUCLEOTIDE SEQUENCE [LARGE SCALE GENOMIC DNA]</scope>
    <source>
        <strain evidence="3">cv. Amiga</strain>
    </source>
</reference>
<dbReference type="GO" id="GO:0045892">
    <property type="term" value="P:negative regulation of DNA-templated transcription"/>
    <property type="evidence" value="ECO:0007669"/>
    <property type="project" value="InterPro"/>
</dbReference>
<sequence length="937" mass="103552">MFLGNTIKFMGSMVRVDLFSIDLNNSVDNNDRSECQHFSLRGYVSNMRNIEWKKHWPFGVHESEKRPSFPPLYVPKFRWWACDICQQATSPESNDNKDDQTDFHCCSTLRGDAATSSGAIQQAPKPESIVVMRDIDLNLPIDLSSNSDFLPIDTEIGSENNLNHEVSSIPSPEVCTGLAQETHTRKRVREGDEVSDVEPVASNVNIEHPTGHLPLEPVACSDAVPMGNTSNIAKFDTQEHHPTKFTNKKHQKMQVVTVLLSENLSTRSEQITGQGSASHLPSNVSADSQNLSILPYEVDVQEGMTLIKKGQGRKRKFLPGEESKEPADMCFQRIENEVQNPDGDARTCDTGLDNRSKDVLVEMSLQNGVKSHRNKSELERSSTMGKNDVAEKEGASIEKGMDIFALHASRTENEHNFSKGKGKMLQADEGLDSLFCWKNEKLVEDAFAHKREIFLSNMPASIPIPSAQSALNGEGLKERLHLSLNCYSSAETSSKTGICQTKNRLPFSLSEGSSKSHLIREDSEQNIFRASRHITNAISGKGKGVHLEEIDGARTVQFYDLTVEAADEGANNNVRTEVVDLMGRNQYGRFLPHVENRSSLLDKSIQMAKHQTCERTNGIVTREENMLYGKGNSTNFIYPYGGNQYGLTDLRKTQSPFGLEALQSNNKPSSVLYFSPMDTRNFGTPGTSRFSRSIAERGSSGAALQDKAGSNIWTSILKNDFKASRPWPTLTRSNASMGFDAAQRKGFSQPTSSNNIDKFSFQSASVNTIPDMNLLSLTGARRQSTSSFNAGMGARMLQRAFYPGDYSNNLKIGSSTSDRNSIKSGKGESSMSGMLSGVSKQFSRPNLERDLKELVRGMNIVGNHGTSGPSNTISGNLCMFNRNPADFTVSGEGNAYMINGEDLQLEKSVPEQRSELPSHGRKSTKNHKGKMKEPEKD</sequence>
<dbReference type="InterPro" id="IPR034583">
    <property type="entry name" value="EMF1"/>
</dbReference>
<dbReference type="AlphaFoldDB" id="A0A6A4PFZ2"/>